<evidence type="ECO:0000313" key="18">
    <source>
        <dbReference type="Proteomes" id="UP000061432"/>
    </source>
</evidence>
<comment type="pathway">
    <text evidence="3">Amino-acid biosynthesis; L-isoleucine biosynthesis; L-isoleucine from 2-oxobutanoate: step 4/4.</text>
</comment>
<evidence type="ECO:0000256" key="4">
    <source>
        <dbReference type="ARBA" id="ARBA00004931"/>
    </source>
</evidence>
<keyword evidence="10" id="KW-0028">Amino-acid biosynthesis</keyword>
<evidence type="ECO:0000256" key="16">
    <source>
        <dbReference type="SAM" id="MobiDB-lite"/>
    </source>
</evidence>
<dbReference type="Pfam" id="PF01063">
    <property type="entry name" value="Aminotran_4"/>
    <property type="match status" value="1"/>
</dbReference>
<dbReference type="PROSITE" id="PS00770">
    <property type="entry name" value="AA_TRANSFER_CLASS_4"/>
    <property type="match status" value="1"/>
</dbReference>
<dbReference type="Gene3D" id="3.20.10.10">
    <property type="entry name" value="D-amino Acid Aminotransferase, subunit A, domain 2"/>
    <property type="match status" value="1"/>
</dbReference>
<organism evidence="17 18">
    <name type="scientific">Methylobacterium aquaticum</name>
    <dbReference type="NCBI Taxonomy" id="270351"/>
    <lineage>
        <taxon>Bacteria</taxon>
        <taxon>Pseudomonadati</taxon>
        <taxon>Pseudomonadota</taxon>
        <taxon>Alphaproteobacteria</taxon>
        <taxon>Hyphomicrobiales</taxon>
        <taxon>Methylobacteriaceae</taxon>
        <taxon>Methylobacterium</taxon>
    </lineage>
</organism>
<dbReference type="STRING" id="270351.Maq22A_c18600"/>
<evidence type="ECO:0000313" key="17">
    <source>
        <dbReference type="EMBL" id="BAQ46806.1"/>
    </source>
</evidence>
<dbReference type="GO" id="GO:0009082">
    <property type="term" value="P:branched-chain amino acid biosynthetic process"/>
    <property type="evidence" value="ECO:0007669"/>
    <property type="project" value="UniProtKB-KW"/>
</dbReference>
<dbReference type="PATRIC" id="fig|270351.10.peg.3588"/>
<evidence type="ECO:0000256" key="11">
    <source>
        <dbReference type="ARBA" id="ARBA00048212"/>
    </source>
</evidence>
<sequence>MIPLHLRDGAIWLDGRHVAWPEARRHVLSHGLHYGTAAFEGVRVYDGRPFKLREHCERLAYSCRTVGIALPYGVDQLVAEIEAYAEACRFGDAYIRPIAWRGADALGIVGRSGDCHLAVAGWEWSGTHPDAAEAGLSLGLGPWRRPAPTMWPLQAKLSGLYAIGSMNTAAARAEGFDDALVCAPDGEHVAELTGANIFFVRDGGLVTPPADSALDGLTRQEIVALASALSIRVEIAKVPLAGVAAFDGAFATGTAYEVVPVGRIGAHRYDLGSRDLRRVLGPLRDAYRERTRGRMSSPGCSAASRASFSSS</sequence>
<dbReference type="RefSeq" id="WP_060847852.1">
    <property type="nucleotide sequence ID" value="NZ_AP014704.1"/>
</dbReference>
<evidence type="ECO:0000256" key="5">
    <source>
        <dbReference type="ARBA" id="ARBA00005072"/>
    </source>
</evidence>
<comment type="function">
    <text evidence="2">Acts on leucine, isoleucine and valine.</text>
</comment>
<dbReference type="EC" id="2.6.1.42" evidence="7"/>
<dbReference type="AlphaFoldDB" id="A0A0C6F2J7"/>
<name>A0A0C6F2J7_9HYPH</name>
<evidence type="ECO:0000256" key="15">
    <source>
        <dbReference type="RuleBase" id="RU004516"/>
    </source>
</evidence>
<dbReference type="EMBL" id="AP014704">
    <property type="protein sequence ID" value="BAQ46806.1"/>
    <property type="molecule type" value="Genomic_DNA"/>
</dbReference>
<comment type="similarity">
    <text evidence="6 14">Belongs to the class-IV pyridoxal-phosphate-dependent aminotransferase family.</text>
</comment>
<comment type="cofactor">
    <cofactor evidence="1 15">
        <name>pyridoxal 5'-phosphate</name>
        <dbReference type="ChEBI" id="CHEBI:597326"/>
    </cofactor>
</comment>
<keyword evidence="17" id="KW-0808">Transferase</keyword>
<evidence type="ECO:0000256" key="1">
    <source>
        <dbReference type="ARBA" id="ARBA00001933"/>
    </source>
</evidence>
<evidence type="ECO:0000256" key="10">
    <source>
        <dbReference type="ARBA" id="ARBA00023304"/>
    </source>
</evidence>
<evidence type="ECO:0000256" key="2">
    <source>
        <dbReference type="ARBA" id="ARBA00003109"/>
    </source>
</evidence>
<dbReference type="SUPFAM" id="SSF56752">
    <property type="entry name" value="D-aminoacid aminotransferase-like PLP-dependent enzymes"/>
    <property type="match status" value="1"/>
</dbReference>
<dbReference type="InterPro" id="IPR001544">
    <property type="entry name" value="Aminotrans_IV"/>
</dbReference>
<feature type="region of interest" description="Disordered" evidence="16">
    <location>
        <begin position="290"/>
        <end position="311"/>
    </location>
</feature>
<accession>A0A0C6F2J7</accession>
<evidence type="ECO:0000256" key="3">
    <source>
        <dbReference type="ARBA" id="ARBA00004824"/>
    </source>
</evidence>
<keyword evidence="10" id="KW-0100">Branched-chain amino acid biosynthesis</keyword>
<comment type="catalytic activity">
    <reaction evidence="11">
        <text>L-valine + 2-oxoglutarate = 3-methyl-2-oxobutanoate + L-glutamate</text>
        <dbReference type="Rhea" id="RHEA:24813"/>
        <dbReference type="ChEBI" id="CHEBI:11851"/>
        <dbReference type="ChEBI" id="CHEBI:16810"/>
        <dbReference type="ChEBI" id="CHEBI:29985"/>
        <dbReference type="ChEBI" id="CHEBI:57762"/>
        <dbReference type="EC" id="2.6.1.42"/>
    </reaction>
</comment>
<keyword evidence="9 15" id="KW-0663">Pyridoxal phosphate</keyword>
<comment type="pathway">
    <text evidence="5">Amino-acid biosynthesis; L-leucine biosynthesis; L-leucine from 3-methyl-2-oxobutanoate: step 4/4.</text>
</comment>
<dbReference type="InterPro" id="IPR043132">
    <property type="entry name" value="BCAT-like_C"/>
</dbReference>
<comment type="catalytic activity">
    <reaction evidence="12">
        <text>L-isoleucine + 2-oxoglutarate = (S)-3-methyl-2-oxopentanoate + L-glutamate</text>
        <dbReference type="Rhea" id="RHEA:24801"/>
        <dbReference type="ChEBI" id="CHEBI:16810"/>
        <dbReference type="ChEBI" id="CHEBI:29985"/>
        <dbReference type="ChEBI" id="CHEBI:35146"/>
        <dbReference type="ChEBI" id="CHEBI:58045"/>
        <dbReference type="EC" id="2.6.1.42"/>
    </reaction>
</comment>
<dbReference type="InterPro" id="IPR050571">
    <property type="entry name" value="Class-IV_PLP-Dep_Aminotrnsfr"/>
</dbReference>
<dbReference type="PANTHER" id="PTHR42743">
    <property type="entry name" value="AMINO-ACID AMINOTRANSFERASE"/>
    <property type="match status" value="1"/>
</dbReference>
<dbReference type="KEGG" id="maqu:Maq22A_c18600"/>
<gene>
    <name evidence="17" type="primary">ilvE</name>
    <name evidence="17" type="ORF">Maq22A_c18600</name>
</gene>
<evidence type="ECO:0000256" key="9">
    <source>
        <dbReference type="ARBA" id="ARBA00022898"/>
    </source>
</evidence>
<dbReference type="InterPro" id="IPR036038">
    <property type="entry name" value="Aminotransferase-like"/>
</dbReference>
<dbReference type="GO" id="GO:0004084">
    <property type="term" value="F:branched-chain-amino-acid transaminase activity"/>
    <property type="evidence" value="ECO:0007669"/>
    <property type="project" value="UniProtKB-EC"/>
</dbReference>
<evidence type="ECO:0000256" key="13">
    <source>
        <dbReference type="ARBA" id="ARBA00049229"/>
    </source>
</evidence>
<evidence type="ECO:0000256" key="7">
    <source>
        <dbReference type="ARBA" id="ARBA00013053"/>
    </source>
</evidence>
<comment type="pathway">
    <text evidence="4">Amino-acid biosynthesis; L-valine biosynthesis; L-valine from pyruvate: step 4/4.</text>
</comment>
<evidence type="ECO:0000256" key="14">
    <source>
        <dbReference type="RuleBase" id="RU004106"/>
    </source>
</evidence>
<proteinExistence type="inferred from homology"/>
<protein>
    <recommendedName>
        <fullName evidence="8">Probable branched-chain-amino-acid aminotransferase</fullName>
        <ecNumber evidence="7">2.6.1.42</ecNumber>
    </recommendedName>
</protein>
<evidence type="ECO:0000256" key="8">
    <source>
        <dbReference type="ARBA" id="ARBA00014472"/>
    </source>
</evidence>
<feature type="compositionally biased region" description="Low complexity" evidence="16">
    <location>
        <begin position="301"/>
        <end position="311"/>
    </location>
</feature>
<dbReference type="InterPro" id="IPR018300">
    <property type="entry name" value="Aminotrans_IV_CS"/>
</dbReference>
<reference evidence="18" key="2">
    <citation type="submission" date="2015-01" db="EMBL/GenBank/DDBJ databases">
        <title>Complete genome sequence of Methylobacterium aquaticum strain 22A.</title>
        <authorList>
            <person name="Tani A."/>
            <person name="Ogura Y."/>
            <person name="Hayashi T."/>
        </authorList>
    </citation>
    <scope>NUCLEOTIDE SEQUENCE [LARGE SCALE GENOMIC DNA]</scope>
    <source>
        <strain evidence="18">MA-22A</strain>
    </source>
</reference>
<dbReference type="InterPro" id="IPR043131">
    <property type="entry name" value="BCAT-like_N"/>
</dbReference>
<comment type="catalytic activity">
    <reaction evidence="13">
        <text>L-leucine + 2-oxoglutarate = 4-methyl-2-oxopentanoate + L-glutamate</text>
        <dbReference type="Rhea" id="RHEA:18321"/>
        <dbReference type="ChEBI" id="CHEBI:16810"/>
        <dbReference type="ChEBI" id="CHEBI:17865"/>
        <dbReference type="ChEBI" id="CHEBI:29985"/>
        <dbReference type="ChEBI" id="CHEBI:57427"/>
        <dbReference type="EC" id="2.6.1.42"/>
    </reaction>
</comment>
<reference evidence="17 18" key="1">
    <citation type="journal article" date="2015" name="Genome Announc.">
        <title>Complete Genome Sequence of Methylobacterium aquaticum Strain 22A, Isolated from Racomitrium japonicum Moss.</title>
        <authorList>
            <person name="Tani A."/>
            <person name="Ogura Y."/>
            <person name="Hayashi T."/>
            <person name="Kimbara K."/>
        </authorList>
    </citation>
    <scope>NUCLEOTIDE SEQUENCE [LARGE SCALE GENOMIC DNA]</scope>
    <source>
        <strain evidence="17 18">MA-22A</strain>
    </source>
</reference>
<dbReference type="Proteomes" id="UP000061432">
    <property type="component" value="Chromosome"/>
</dbReference>
<dbReference type="Gene3D" id="3.30.470.10">
    <property type="match status" value="1"/>
</dbReference>
<evidence type="ECO:0000256" key="6">
    <source>
        <dbReference type="ARBA" id="ARBA00009320"/>
    </source>
</evidence>
<evidence type="ECO:0000256" key="12">
    <source>
        <dbReference type="ARBA" id="ARBA00048798"/>
    </source>
</evidence>
<dbReference type="PANTHER" id="PTHR42743:SF11">
    <property type="entry name" value="AMINODEOXYCHORISMATE LYASE"/>
    <property type="match status" value="1"/>
</dbReference>